<keyword evidence="6" id="KW-1185">Reference proteome</keyword>
<gene>
    <name evidence="5" type="ORF">AKA01nite_09940</name>
</gene>
<dbReference type="GO" id="GO:0003677">
    <property type="term" value="F:DNA binding"/>
    <property type="evidence" value="ECO:0007669"/>
    <property type="project" value="UniProtKB-KW"/>
</dbReference>
<evidence type="ECO:0000256" key="2">
    <source>
        <dbReference type="ARBA" id="ARBA00023125"/>
    </source>
</evidence>
<dbReference type="SUPFAM" id="SSF46785">
    <property type="entry name" value="Winged helix' DNA-binding domain"/>
    <property type="match status" value="1"/>
</dbReference>
<evidence type="ECO:0000313" key="5">
    <source>
        <dbReference type="EMBL" id="GEK91372.1"/>
    </source>
</evidence>
<dbReference type="AlphaFoldDB" id="A0A511AUJ7"/>
<dbReference type="PROSITE" id="PS51118">
    <property type="entry name" value="HTH_HXLR"/>
    <property type="match status" value="1"/>
</dbReference>
<evidence type="ECO:0000256" key="1">
    <source>
        <dbReference type="ARBA" id="ARBA00023015"/>
    </source>
</evidence>
<proteinExistence type="predicted"/>
<dbReference type="OrthoDB" id="9800966at2"/>
<sequence>MIETPAVNTNQEKVICPKFEQTFSILGKKWMGLIIDVLLDGPRRFKDISQAITGVSDRVLVERLKELEKENIVTRELDDDCDMKSGYCLTEKGKSLKNVMLEVQLWADQWVCEID</sequence>
<dbReference type="PANTHER" id="PTHR33204">
    <property type="entry name" value="TRANSCRIPTIONAL REGULATOR, MARR FAMILY"/>
    <property type="match status" value="1"/>
</dbReference>
<keyword evidence="1" id="KW-0805">Transcription regulation</keyword>
<dbReference type="EMBL" id="BJUY01000010">
    <property type="protein sequence ID" value="GEK91372.1"/>
    <property type="molecule type" value="Genomic_DNA"/>
</dbReference>
<organism evidence="5 6">
    <name type="scientific">Alkalibacterium kapii</name>
    <dbReference type="NCBI Taxonomy" id="426704"/>
    <lineage>
        <taxon>Bacteria</taxon>
        <taxon>Bacillati</taxon>
        <taxon>Bacillota</taxon>
        <taxon>Bacilli</taxon>
        <taxon>Lactobacillales</taxon>
        <taxon>Carnobacteriaceae</taxon>
        <taxon>Alkalibacterium</taxon>
    </lineage>
</organism>
<evidence type="ECO:0000259" key="4">
    <source>
        <dbReference type="PROSITE" id="PS51118"/>
    </source>
</evidence>
<name>A0A511AUJ7_9LACT</name>
<evidence type="ECO:0000256" key="3">
    <source>
        <dbReference type="ARBA" id="ARBA00023163"/>
    </source>
</evidence>
<dbReference type="InterPro" id="IPR036390">
    <property type="entry name" value="WH_DNA-bd_sf"/>
</dbReference>
<dbReference type="RefSeq" id="WP_146924203.1">
    <property type="nucleotide sequence ID" value="NZ_BJUY01000010.1"/>
</dbReference>
<dbReference type="PANTHER" id="PTHR33204:SF37">
    <property type="entry name" value="HTH-TYPE TRANSCRIPTIONAL REGULATOR YODB"/>
    <property type="match status" value="1"/>
</dbReference>
<comment type="caution">
    <text evidence="5">The sequence shown here is derived from an EMBL/GenBank/DDBJ whole genome shotgun (WGS) entry which is preliminary data.</text>
</comment>
<dbReference type="Gene3D" id="1.10.10.10">
    <property type="entry name" value="Winged helix-like DNA-binding domain superfamily/Winged helix DNA-binding domain"/>
    <property type="match status" value="1"/>
</dbReference>
<dbReference type="InterPro" id="IPR002577">
    <property type="entry name" value="HTH_HxlR"/>
</dbReference>
<reference evidence="5 6" key="1">
    <citation type="submission" date="2019-07" db="EMBL/GenBank/DDBJ databases">
        <title>Whole genome shotgun sequence of Alkalibacterium kapii NBRC 103247.</title>
        <authorList>
            <person name="Hosoyama A."/>
            <person name="Uohara A."/>
            <person name="Ohji S."/>
            <person name="Ichikawa N."/>
        </authorList>
    </citation>
    <scope>NUCLEOTIDE SEQUENCE [LARGE SCALE GENOMIC DNA]</scope>
    <source>
        <strain evidence="5 6">NBRC 103247</strain>
    </source>
</reference>
<dbReference type="Proteomes" id="UP000321662">
    <property type="component" value="Unassembled WGS sequence"/>
</dbReference>
<dbReference type="Pfam" id="PF01638">
    <property type="entry name" value="HxlR"/>
    <property type="match status" value="1"/>
</dbReference>
<evidence type="ECO:0000313" key="6">
    <source>
        <dbReference type="Proteomes" id="UP000321662"/>
    </source>
</evidence>
<protein>
    <submittedName>
        <fullName evidence="5">Transcriptional regulator</fullName>
    </submittedName>
</protein>
<keyword evidence="2" id="KW-0238">DNA-binding</keyword>
<keyword evidence="3" id="KW-0804">Transcription</keyword>
<feature type="domain" description="HTH hxlR-type" evidence="4">
    <location>
        <begin position="16"/>
        <end position="115"/>
    </location>
</feature>
<dbReference type="InterPro" id="IPR036388">
    <property type="entry name" value="WH-like_DNA-bd_sf"/>
</dbReference>
<accession>A0A511AUJ7</accession>